<dbReference type="PANTHER" id="PTHR12215">
    <property type="entry name" value="PHOSPHOPANTETHEINE TRANSFERASE"/>
    <property type="match status" value="1"/>
</dbReference>
<proteinExistence type="inferred from homology"/>
<evidence type="ECO:0000256" key="2">
    <source>
        <dbReference type="ARBA" id="ARBA00022679"/>
    </source>
</evidence>
<dbReference type="GO" id="GO:0008897">
    <property type="term" value="F:holo-[acyl-carrier-protein] synthase activity"/>
    <property type="evidence" value="ECO:0007669"/>
    <property type="project" value="InterPro"/>
</dbReference>
<dbReference type="AlphaFoldDB" id="A0A6L7GAG3"/>
<comment type="caution">
    <text evidence="4">The sequence shown here is derived from an EMBL/GenBank/DDBJ whole genome shotgun (WGS) entry which is preliminary data.</text>
</comment>
<protein>
    <submittedName>
        <fullName evidence="4">4'-phosphopantetheinyl transferase superfamily protein</fullName>
    </submittedName>
</protein>
<evidence type="ECO:0000259" key="3">
    <source>
        <dbReference type="Pfam" id="PF01648"/>
    </source>
</evidence>
<feature type="domain" description="4'-phosphopantetheinyl transferase" evidence="3">
    <location>
        <begin position="126"/>
        <end position="223"/>
    </location>
</feature>
<accession>A0A6L7GAG3</accession>
<dbReference type="GO" id="GO:0000287">
    <property type="term" value="F:magnesium ion binding"/>
    <property type="evidence" value="ECO:0007669"/>
    <property type="project" value="InterPro"/>
</dbReference>
<dbReference type="GO" id="GO:0005829">
    <property type="term" value="C:cytosol"/>
    <property type="evidence" value="ECO:0007669"/>
    <property type="project" value="TreeGrafter"/>
</dbReference>
<keyword evidence="5" id="KW-1185">Reference proteome</keyword>
<evidence type="ECO:0000256" key="1">
    <source>
        <dbReference type="ARBA" id="ARBA00010990"/>
    </source>
</evidence>
<dbReference type="Proteomes" id="UP000477911">
    <property type="component" value="Unassembled WGS sequence"/>
</dbReference>
<dbReference type="EMBL" id="WUMU01000026">
    <property type="protein sequence ID" value="MXN20300.1"/>
    <property type="molecule type" value="Genomic_DNA"/>
</dbReference>
<gene>
    <name evidence="4" type="ORF">GR170_20885</name>
</gene>
<keyword evidence="2 4" id="KW-0808">Transferase</keyword>
<organism evidence="4 5">
    <name type="scientific">Pseudooceanicola albus</name>
    <dbReference type="NCBI Taxonomy" id="2692189"/>
    <lineage>
        <taxon>Bacteria</taxon>
        <taxon>Pseudomonadati</taxon>
        <taxon>Pseudomonadota</taxon>
        <taxon>Alphaproteobacteria</taxon>
        <taxon>Rhodobacterales</taxon>
        <taxon>Paracoccaceae</taxon>
        <taxon>Pseudooceanicola</taxon>
    </lineage>
</organism>
<sequence>MTGAATPPVDVEIWGAEAPERPCALSDRPGLLSAEEEARAAALSGRAAQCFRRTRGLLRHALARRLAELLPADFPPGFPPGRIPFATGPHGRPELAGPARRSGLHFNLSHSGDRGVIALCTGAEPGIDLEQLRPRAGARAVLRRLMAPQEAAHLLPQDGPAFEEGFHRLWVCKEAVIKATGEGLSRSLASFVVDPDLPRLLHAPPGHWHLAWLPAPRGYRCALALRREHPFAPAGIRIRFPSATKVQAIETKDLLNGTECCV</sequence>
<dbReference type="InterPro" id="IPR037143">
    <property type="entry name" value="4-PPantetheinyl_Trfase_dom_sf"/>
</dbReference>
<name>A0A6L7GAG3_9RHOB</name>
<evidence type="ECO:0000313" key="5">
    <source>
        <dbReference type="Proteomes" id="UP000477911"/>
    </source>
</evidence>
<dbReference type="InterPro" id="IPR050559">
    <property type="entry name" value="P-Pant_transferase_sf"/>
</dbReference>
<dbReference type="SUPFAM" id="SSF56214">
    <property type="entry name" value="4'-phosphopantetheinyl transferase"/>
    <property type="match status" value="2"/>
</dbReference>
<dbReference type="PANTHER" id="PTHR12215:SF10">
    <property type="entry name" value="L-AMINOADIPATE-SEMIALDEHYDE DEHYDROGENASE-PHOSPHOPANTETHEINYL TRANSFERASE"/>
    <property type="match status" value="1"/>
</dbReference>
<evidence type="ECO:0000313" key="4">
    <source>
        <dbReference type="EMBL" id="MXN20300.1"/>
    </source>
</evidence>
<comment type="similarity">
    <text evidence="1">Belongs to the P-Pant transferase superfamily. Gsp/Sfp/HetI/AcpT family.</text>
</comment>
<dbReference type="Pfam" id="PF01648">
    <property type="entry name" value="ACPS"/>
    <property type="match status" value="1"/>
</dbReference>
<dbReference type="InterPro" id="IPR008278">
    <property type="entry name" value="4-PPantetheinyl_Trfase_dom"/>
</dbReference>
<dbReference type="RefSeq" id="WP_160896425.1">
    <property type="nucleotide sequence ID" value="NZ_WUMU01000026.1"/>
</dbReference>
<dbReference type="GO" id="GO:0019878">
    <property type="term" value="P:lysine biosynthetic process via aminoadipic acid"/>
    <property type="evidence" value="ECO:0007669"/>
    <property type="project" value="TreeGrafter"/>
</dbReference>
<dbReference type="Gene3D" id="3.90.470.20">
    <property type="entry name" value="4'-phosphopantetheinyl transferase domain"/>
    <property type="match status" value="2"/>
</dbReference>
<reference evidence="4 5" key="1">
    <citation type="submission" date="2019-12" db="EMBL/GenBank/DDBJ databases">
        <authorList>
            <person name="Li M."/>
        </authorList>
    </citation>
    <scope>NUCLEOTIDE SEQUENCE [LARGE SCALE GENOMIC DNA]</scope>
    <source>
        <strain evidence="4 5">GBMRC 2024</strain>
    </source>
</reference>